<proteinExistence type="inferred from homology"/>
<comment type="caution">
    <text evidence="4">The sequence shown here is derived from an EMBL/GenBank/DDBJ whole genome shotgun (WGS) entry which is preliminary data.</text>
</comment>
<dbReference type="STRING" id="1818881.A3196_09185"/>
<dbReference type="InterPro" id="IPR014347">
    <property type="entry name" value="Tautomerase/MIF_sf"/>
</dbReference>
<comment type="similarity">
    <text evidence="1">Belongs to the 4-oxalocrotonate tautomerase family.</text>
</comment>
<evidence type="ECO:0000256" key="1">
    <source>
        <dbReference type="ARBA" id="ARBA00006723"/>
    </source>
</evidence>
<dbReference type="Gene3D" id="3.30.429.10">
    <property type="entry name" value="Macrophage Migration Inhibitory Factor"/>
    <property type="match status" value="2"/>
</dbReference>
<accession>A0A1E2UQ74</accession>
<evidence type="ECO:0000259" key="3">
    <source>
        <dbReference type="Pfam" id="PF01361"/>
    </source>
</evidence>
<dbReference type="PANTHER" id="PTHR35530">
    <property type="entry name" value="TAUTOMERASE-RELATED"/>
    <property type="match status" value="1"/>
</dbReference>
<evidence type="ECO:0000256" key="2">
    <source>
        <dbReference type="ARBA" id="ARBA00023235"/>
    </source>
</evidence>
<gene>
    <name evidence="4" type="ORF">A3196_09185</name>
</gene>
<reference evidence="4 5" key="1">
    <citation type="submission" date="2016-03" db="EMBL/GenBank/DDBJ databases">
        <title>Chemosynthetic sulphur-oxidizing symbionts of marine invertebrate animals are capable of nitrogen fixation.</title>
        <authorList>
            <person name="Petersen J.M."/>
            <person name="Kemper A."/>
            <person name="Gruber-Vodicka H."/>
            <person name="Cardini U."/>
            <person name="Geest Mvander."/>
            <person name="Kleiner M."/>
            <person name="Bulgheresi S."/>
            <person name="Fussmann M."/>
            <person name="Herbold C."/>
            <person name="Seah B.K.B."/>
            <person name="Antony C.Paul."/>
            <person name="Liu D."/>
            <person name="Belitz A."/>
            <person name="Weber M."/>
        </authorList>
    </citation>
    <scope>NUCLEOTIDE SEQUENCE [LARGE SCALE GENOMIC DNA]</scope>
    <source>
        <strain evidence="4">G_D</strain>
    </source>
</reference>
<keyword evidence="2" id="KW-0413">Isomerase</keyword>
<evidence type="ECO:0000313" key="4">
    <source>
        <dbReference type="EMBL" id="ODB96918.1"/>
    </source>
</evidence>
<dbReference type="Pfam" id="PF01361">
    <property type="entry name" value="Tautomerase"/>
    <property type="match status" value="1"/>
</dbReference>
<dbReference type="SUPFAM" id="SSF55331">
    <property type="entry name" value="Tautomerase/MIF"/>
    <property type="match status" value="1"/>
</dbReference>
<sequence>MPVIKIQHSGEPLANDTCSALQQQVTGLIHRVLGKAVPVTAVLISSQPNRQWSVGGDAITHHQSVLMEIYITSGTNSEDEKRLMISEAHSLLEARLGPLVEASYVVIQELAPTDWGYAGVTQEERRRRKAQT</sequence>
<dbReference type="InterPro" id="IPR004370">
    <property type="entry name" value="4-OT-like_dom"/>
</dbReference>
<name>A0A1E2UQ74_9GAMM</name>
<dbReference type="Proteomes" id="UP000094849">
    <property type="component" value="Unassembled WGS sequence"/>
</dbReference>
<dbReference type="EMBL" id="LVJZ01000003">
    <property type="protein sequence ID" value="ODB96918.1"/>
    <property type="molecule type" value="Genomic_DNA"/>
</dbReference>
<organism evidence="4 5">
    <name type="scientific">Candidatus Thiodiazotropha endoloripes</name>
    <dbReference type="NCBI Taxonomy" id="1818881"/>
    <lineage>
        <taxon>Bacteria</taxon>
        <taxon>Pseudomonadati</taxon>
        <taxon>Pseudomonadota</taxon>
        <taxon>Gammaproteobacteria</taxon>
        <taxon>Chromatiales</taxon>
        <taxon>Sedimenticolaceae</taxon>
        <taxon>Candidatus Thiodiazotropha</taxon>
    </lineage>
</organism>
<dbReference type="GO" id="GO:0016853">
    <property type="term" value="F:isomerase activity"/>
    <property type="evidence" value="ECO:0007669"/>
    <property type="project" value="UniProtKB-KW"/>
</dbReference>
<feature type="domain" description="4-oxalocrotonate tautomerase-like" evidence="3">
    <location>
        <begin position="68"/>
        <end position="121"/>
    </location>
</feature>
<dbReference type="PANTHER" id="PTHR35530:SF1">
    <property type="entry name" value="2-HYDROXYMUCONATE TAUTOMERASE"/>
    <property type="match status" value="1"/>
</dbReference>
<keyword evidence="5" id="KW-1185">Reference proteome</keyword>
<dbReference type="AlphaFoldDB" id="A0A1E2UQ74"/>
<protein>
    <recommendedName>
        <fullName evidence="3">4-oxalocrotonate tautomerase-like domain-containing protein</fullName>
    </recommendedName>
</protein>
<dbReference type="RefSeq" id="WP_069004649.1">
    <property type="nucleotide sequence ID" value="NZ_LVJW01000003.1"/>
</dbReference>
<evidence type="ECO:0000313" key="5">
    <source>
        <dbReference type="Proteomes" id="UP000094849"/>
    </source>
</evidence>